<dbReference type="Pfam" id="PF13439">
    <property type="entry name" value="Glyco_transf_4"/>
    <property type="match status" value="1"/>
</dbReference>
<proteinExistence type="predicted"/>
<protein>
    <recommendedName>
        <fullName evidence="5">Glycosyltransferase family 1 protein</fullName>
    </recommendedName>
</protein>
<dbReference type="GO" id="GO:0016757">
    <property type="term" value="F:glycosyltransferase activity"/>
    <property type="evidence" value="ECO:0007669"/>
    <property type="project" value="InterPro"/>
</dbReference>
<dbReference type="AlphaFoldDB" id="A0A2H0W7C8"/>
<evidence type="ECO:0000313" key="4">
    <source>
        <dbReference type="Proteomes" id="UP000231382"/>
    </source>
</evidence>
<sequence>MERIKVVEIIADADLGGGPSHVFGLLKSLDQKKFEPFLICPEGQLSNKVSQIKGVTIFHVPFKSKFDIVSLFELQNYLTKIKSSHDPFGPMVVHSHGTRAGLFTSKVAPQSAFRIYTEHRWDADYHLKNPMTEFWQKFMLRRVLRRMNRVIAVSSSVQSFLINNDLATKEQAIIIPNAIELQTPNSKPRAIKAANRAPVIGTIGNLNPQKGQIYLIEAMEEILKKFPLATLEIVGEGELKESLKFKVESLKLERHITLLGRQKNVEKFFKKWDVFVLPSVAETFGIVVLEAMNAGVPIVATRVGGIPDIIENRKNGLLIPSRDSKQLAKAVIELLDHPALAAKLKRGGIERVENFDWQKVIKEIEKVYTVPFDLE</sequence>
<accession>A0A2H0W7C8</accession>
<reference evidence="4" key="1">
    <citation type="submission" date="2017-09" db="EMBL/GenBank/DDBJ databases">
        <title>Depth-based differentiation of microbial function through sediment-hosted aquifers and enrichment of novel symbionts in the deep terrestrial subsurface.</title>
        <authorList>
            <person name="Probst A.J."/>
            <person name="Ladd B."/>
            <person name="Jarett J.K."/>
            <person name="Geller-Mcgrath D.E."/>
            <person name="Sieber C.M.K."/>
            <person name="Emerson J.B."/>
            <person name="Anantharaman K."/>
            <person name="Thomas B.C."/>
            <person name="Malmstrom R."/>
            <person name="Stieglmeier M."/>
            <person name="Klingl A."/>
            <person name="Woyke T."/>
            <person name="Ryan C.M."/>
            <person name="Banfield J.F."/>
        </authorList>
    </citation>
    <scope>NUCLEOTIDE SEQUENCE [LARGE SCALE GENOMIC DNA]</scope>
</reference>
<dbReference type="PANTHER" id="PTHR12526">
    <property type="entry name" value="GLYCOSYLTRANSFERASE"/>
    <property type="match status" value="1"/>
</dbReference>
<dbReference type="InterPro" id="IPR001296">
    <property type="entry name" value="Glyco_trans_1"/>
</dbReference>
<evidence type="ECO:0000259" key="1">
    <source>
        <dbReference type="Pfam" id="PF00534"/>
    </source>
</evidence>
<dbReference type="SUPFAM" id="SSF53756">
    <property type="entry name" value="UDP-Glycosyltransferase/glycogen phosphorylase"/>
    <property type="match status" value="1"/>
</dbReference>
<evidence type="ECO:0008006" key="5">
    <source>
        <dbReference type="Google" id="ProtNLM"/>
    </source>
</evidence>
<evidence type="ECO:0000259" key="2">
    <source>
        <dbReference type="Pfam" id="PF13439"/>
    </source>
</evidence>
<dbReference type="Proteomes" id="UP000231382">
    <property type="component" value="Unassembled WGS sequence"/>
</dbReference>
<comment type="caution">
    <text evidence="3">The sequence shown here is derived from an EMBL/GenBank/DDBJ whole genome shotgun (WGS) entry which is preliminary data.</text>
</comment>
<evidence type="ECO:0000313" key="3">
    <source>
        <dbReference type="EMBL" id="PIS07992.1"/>
    </source>
</evidence>
<dbReference type="InterPro" id="IPR028098">
    <property type="entry name" value="Glyco_trans_4-like_N"/>
</dbReference>
<dbReference type="Pfam" id="PF00534">
    <property type="entry name" value="Glycos_transf_1"/>
    <property type="match status" value="1"/>
</dbReference>
<dbReference type="CDD" id="cd03801">
    <property type="entry name" value="GT4_PimA-like"/>
    <property type="match status" value="1"/>
</dbReference>
<gene>
    <name evidence="3" type="ORF">COT78_00740</name>
</gene>
<organism evidence="3 4">
    <name type="scientific">Candidatus Berkelbacteria bacterium CG10_big_fil_rev_8_21_14_0_10_43_13</name>
    <dbReference type="NCBI Taxonomy" id="1974514"/>
    <lineage>
        <taxon>Bacteria</taxon>
        <taxon>Candidatus Berkelbacteria</taxon>
    </lineage>
</organism>
<dbReference type="EMBL" id="PEZW01000006">
    <property type="protein sequence ID" value="PIS07992.1"/>
    <property type="molecule type" value="Genomic_DNA"/>
</dbReference>
<dbReference type="Gene3D" id="3.40.50.2000">
    <property type="entry name" value="Glycogen Phosphorylase B"/>
    <property type="match status" value="2"/>
</dbReference>
<feature type="domain" description="Glycosyltransferase subfamily 4-like N-terminal" evidence="2">
    <location>
        <begin position="16"/>
        <end position="182"/>
    </location>
</feature>
<name>A0A2H0W7C8_9BACT</name>
<feature type="domain" description="Glycosyl transferase family 1" evidence="1">
    <location>
        <begin position="191"/>
        <end position="349"/>
    </location>
</feature>